<dbReference type="AlphaFoldDB" id="A0A1I9YN56"/>
<dbReference type="OrthoDB" id="3634927at2"/>
<feature type="signal peptide" evidence="2">
    <location>
        <begin position="1"/>
        <end position="36"/>
    </location>
</feature>
<evidence type="ECO:0008006" key="5">
    <source>
        <dbReference type="Google" id="ProtNLM"/>
    </source>
</evidence>
<name>A0A1I9YN56_9BURK</name>
<feature type="chain" id="PRO_5009607513" description="EF-hand domain-containing protein" evidence="2">
    <location>
        <begin position="37"/>
        <end position="488"/>
    </location>
</feature>
<sequence length="488" mass="53007">MKSLFKPRSFRPLASRAASLSAAAFIGALAAGQARAEQPPPPCHPNPNAAADGALVRQRGDIAHLPDSLQDLLERMAERPHSYLPIQAFAEADKPSQLFQYYLLSTAGFEPNPFTARFPGINDKAMLTASGADCGLPTIGAVRVVVEPKPGLPTDPNNVRAFIDVFTDLSYLFVINNESGWYEGWMIHDLHVPDIAPPRPDGHAQFGTMTTADAAALHAMGTHNNVPDRLFTMDGRAPHFPDASDHFPDRQTNVVPIQLSMGAINCMQQSDCHGYWEFNYTTNWIHPLYELPFTGGIPGTFEAGKLGALSSLIPGSGPAGVKNSPIDYGDDPNNAAPLGGAGPRDPDRFDADVDNQREYRQRFIPSGLAHEIYLDTYVRVASFEPGTPFPQRLYDAYVAEVRRVDTNGDGVISAREGDVDTASDGFPDNSRLFLPATSFRRFAVTREINDGLLAPRFAPSQRAWVLTGAAMTVNPPRPASAGRDADDR</sequence>
<accession>A0A1I9YN56</accession>
<evidence type="ECO:0000256" key="1">
    <source>
        <dbReference type="SAM" id="MobiDB-lite"/>
    </source>
</evidence>
<evidence type="ECO:0000313" key="4">
    <source>
        <dbReference type="Proteomes" id="UP000179860"/>
    </source>
</evidence>
<reference evidence="3" key="1">
    <citation type="submission" date="2016-09" db="EMBL/GenBank/DDBJ databases">
        <title>The Complete Genome of Burkholderia sprentiae wsm5005.</title>
        <authorList>
            <person name="De Meyer S."/>
            <person name="Wang P."/>
            <person name="Terpolilli J."/>
        </authorList>
    </citation>
    <scope>NUCLEOTIDE SEQUENCE [LARGE SCALE GENOMIC DNA]</scope>
    <source>
        <strain evidence="3">WSM5005</strain>
    </source>
</reference>
<dbReference type="KEGG" id="pspw:BJG93_19975"/>
<keyword evidence="2" id="KW-0732">Signal</keyword>
<gene>
    <name evidence="3" type="ORF">BJG93_19975</name>
</gene>
<proteinExistence type="predicted"/>
<dbReference type="EMBL" id="CP017562">
    <property type="protein sequence ID" value="APA87739.1"/>
    <property type="molecule type" value="Genomic_DNA"/>
</dbReference>
<organism evidence="3 4">
    <name type="scientific">Paraburkholderia sprentiae WSM5005</name>
    <dbReference type="NCBI Taxonomy" id="754502"/>
    <lineage>
        <taxon>Bacteria</taxon>
        <taxon>Pseudomonadati</taxon>
        <taxon>Pseudomonadota</taxon>
        <taxon>Betaproteobacteria</taxon>
        <taxon>Burkholderiales</taxon>
        <taxon>Burkholderiaceae</taxon>
        <taxon>Paraburkholderia</taxon>
    </lineage>
</organism>
<keyword evidence="4" id="KW-1185">Reference proteome</keyword>
<evidence type="ECO:0000313" key="3">
    <source>
        <dbReference type="EMBL" id="APA87739.1"/>
    </source>
</evidence>
<dbReference type="RefSeq" id="WP_027195174.1">
    <property type="nucleotide sequence ID" value="NZ_CP017562.2"/>
</dbReference>
<feature type="region of interest" description="Disordered" evidence="1">
    <location>
        <begin position="321"/>
        <end position="351"/>
    </location>
</feature>
<evidence type="ECO:0000256" key="2">
    <source>
        <dbReference type="SAM" id="SignalP"/>
    </source>
</evidence>
<protein>
    <recommendedName>
        <fullName evidence="5">EF-hand domain-containing protein</fullName>
    </recommendedName>
</protein>
<dbReference type="Proteomes" id="UP000179860">
    <property type="component" value="Chromosome 2"/>
</dbReference>
<reference evidence="3" key="2">
    <citation type="submission" date="2021-06" db="EMBL/GenBank/DDBJ databases">
        <authorList>
            <person name="Rogers T.H."/>
            <person name="Ramsay J.P."/>
            <person name="Wang P."/>
            <person name="Terpolilli J."/>
        </authorList>
    </citation>
    <scope>NUCLEOTIDE SEQUENCE [LARGE SCALE GENOMIC DNA]</scope>
    <source>
        <strain evidence="3">WSM5005</strain>
    </source>
</reference>